<gene>
    <name evidence="1" type="ORF">OMM_09595</name>
</gene>
<proteinExistence type="predicted"/>
<accession>A0A1V1P3V7</accession>
<dbReference type="AlphaFoldDB" id="A0A1V1P3V7"/>
<dbReference type="EMBL" id="ATBP01000643">
    <property type="protein sequence ID" value="ETR69436.1"/>
    <property type="molecule type" value="Genomic_DNA"/>
</dbReference>
<dbReference type="NCBIfam" id="TIGR01909">
    <property type="entry name" value="C_GCAxxG_C_C"/>
    <property type="match status" value="1"/>
</dbReference>
<reference evidence="2" key="1">
    <citation type="submission" date="2012-11" db="EMBL/GenBank/DDBJ databases">
        <authorList>
            <person name="Lucero-Rivera Y.E."/>
            <person name="Tovar-Ramirez D."/>
        </authorList>
    </citation>
    <scope>NUCLEOTIDE SEQUENCE [LARGE SCALE GENOMIC DNA]</scope>
    <source>
        <strain evidence="2">Araruama</strain>
    </source>
</reference>
<evidence type="ECO:0000313" key="2">
    <source>
        <dbReference type="Proteomes" id="UP000189670"/>
    </source>
</evidence>
<comment type="caution">
    <text evidence="1">The sequence shown here is derived from an EMBL/GenBank/DDBJ whole genome shotgun (WGS) entry which is preliminary data.</text>
</comment>
<dbReference type="Pfam" id="PF09719">
    <property type="entry name" value="C_GCAxxG_C_C"/>
    <property type="match status" value="1"/>
</dbReference>
<name>A0A1V1P3V7_9BACT</name>
<dbReference type="Proteomes" id="UP000189670">
    <property type="component" value="Unassembled WGS sequence"/>
</dbReference>
<evidence type="ECO:0000313" key="1">
    <source>
        <dbReference type="EMBL" id="ETR69436.1"/>
    </source>
</evidence>
<sequence length="146" mass="16026">MDPNRATRFMGEGYTCAESVLMAVSQEFEIENEIKPHMAMCFGGGIGLTGAVCGAVSGAVMAIGLIKGPAANIQEFQQIMPIAQELRSRFEKEMKTMNCRELTGVDLAIPENFEKFMNSNTPQKVCAPAVEAAYRIVMELLERRIS</sequence>
<protein>
    <submittedName>
        <fullName evidence="1">C GCAxxG C C family protein</fullName>
    </submittedName>
</protein>
<dbReference type="InterPro" id="IPR010181">
    <property type="entry name" value="CGCAxxGCC_motif"/>
</dbReference>
<organism evidence="1 2">
    <name type="scientific">Candidatus Magnetoglobus multicellularis str. Araruama</name>
    <dbReference type="NCBI Taxonomy" id="890399"/>
    <lineage>
        <taxon>Bacteria</taxon>
        <taxon>Pseudomonadati</taxon>
        <taxon>Thermodesulfobacteriota</taxon>
        <taxon>Desulfobacteria</taxon>
        <taxon>Desulfobacterales</taxon>
        <taxon>Desulfobacteraceae</taxon>
        <taxon>Candidatus Magnetoglobus</taxon>
    </lineage>
</organism>